<dbReference type="EMBL" id="QXTG01000001">
    <property type="protein sequence ID" value="RIX30879.1"/>
    <property type="molecule type" value="Genomic_DNA"/>
</dbReference>
<evidence type="ECO:0000313" key="2">
    <source>
        <dbReference type="EMBL" id="RIX30879.1"/>
    </source>
</evidence>
<feature type="compositionally biased region" description="Low complexity" evidence="1">
    <location>
        <begin position="20"/>
        <end position="30"/>
    </location>
</feature>
<organism evidence="2 3">
    <name type="scientific">Amnibacterium setariae</name>
    <dbReference type="NCBI Taxonomy" id="2306585"/>
    <lineage>
        <taxon>Bacteria</taxon>
        <taxon>Bacillati</taxon>
        <taxon>Actinomycetota</taxon>
        <taxon>Actinomycetes</taxon>
        <taxon>Micrococcales</taxon>
        <taxon>Microbacteriaceae</taxon>
        <taxon>Amnibacterium</taxon>
    </lineage>
</organism>
<dbReference type="Proteomes" id="UP000265742">
    <property type="component" value="Unassembled WGS sequence"/>
</dbReference>
<feature type="region of interest" description="Disordered" evidence="1">
    <location>
        <begin position="1"/>
        <end position="48"/>
    </location>
</feature>
<feature type="compositionally biased region" description="Basic and acidic residues" evidence="1">
    <location>
        <begin position="76"/>
        <end position="88"/>
    </location>
</feature>
<keyword evidence="3" id="KW-1185">Reference proteome</keyword>
<feature type="region of interest" description="Disordered" evidence="1">
    <location>
        <begin position="60"/>
        <end position="129"/>
    </location>
</feature>
<reference evidence="3" key="1">
    <citation type="submission" date="2018-09" db="EMBL/GenBank/DDBJ databases">
        <authorList>
            <person name="Kim I."/>
        </authorList>
    </citation>
    <scope>NUCLEOTIDE SEQUENCE [LARGE SCALE GENOMIC DNA]</scope>
    <source>
        <strain evidence="3">DD4a</strain>
    </source>
</reference>
<dbReference type="AlphaFoldDB" id="A0A3A1U9E9"/>
<gene>
    <name evidence="2" type="ORF">D1781_05675</name>
</gene>
<proteinExistence type="predicted"/>
<comment type="caution">
    <text evidence="2">The sequence shown here is derived from an EMBL/GenBank/DDBJ whole genome shotgun (WGS) entry which is preliminary data.</text>
</comment>
<feature type="compositionally biased region" description="Basic and acidic residues" evidence="1">
    <location>
        <begin position="97"/>
        <end position="124"/>
    </location>
</feature>
<sequence>MRVDDERRRPLDGAERRADGAAGDAHVVVADQHRAGVGDGGGQARGHGPRLLVRQLPALVEAEEDLPGDADPGLHSGREALEPHDAPRVDAGGPQQGHEHVPGLVRADRSDDADVGAERREVHGRVGGAAGHVVATADLHHRGRRLAAEPVRGAGDPAVEQQVADDHDRAAGEAEDPVDERVVLTPAHAAPPGRPRCTTVVVVISSSSSGP</sequence>
<evidence type="ECO:0000256" key="1">
    <source>
        <dbReference type="SAM" id="MobiDB-lite"/>
    </source>
</evidence>
<evidence type="ECO:0000313" key="3">
    <source>
        <dbReference type="Proteomes" id="UP000265742"/>
    </source>
</evidence>
<name>A0A3A1U9E9_9MICO</name>
<protein>
    <submittedName>
        <fullName evidence="2">Uncharacterized protein</fullName>
    </submittedName>
</protein>
<feature type="region of interest" description="Disordered" evidence="1">
    <location>
        <begin position="149"/>
        <end position="180"/>
    </location>
</feature>
<accession>A0A3A1U9E9</accession>
<feature type="compositionally biased region" description="Basic and acidic residues" evidence="1">
    <location>
        <begin position="1"/>
        <end position="19"/>
    </location>
</feature>